<feature type="compositionally biased region" description="Polar residues" evidence="3">
    <location>
        <begin position="163"/>
        <end position="172"/>
    </location>
</feature>
<evidence type="ECO:0000313" key="5">
    <source>
        <dbReference type="EMBL" id="MDY7227271.1"/>
    </source>
</evidence>
<evidence type="ECO:0000256" key="2">
    <source>
        <dbReference type="PROSITE-ProRule" id="PRU00703"/>
    </source>
</evidence>
<dbReference type="Gene3D" id="3.10.580.10">
    <property type="entry name" value="CBS-domain"/>
    <property type="match status" value="1"/>
</dbReference>
<feature type="domain" description="CBS" evidence="4">
    <location>
        <begin position="74"/>
        <end position="134"/>
    </location>
</feature>
<dbReference type="PROSITE" id="PS51371">
    <property type="entry name" value="CBS"/>
    <property type="match status" value="2"/>
</dbReference>
<evidence type="ECO:0000256" key="3">
    <source>
        <dbReference type="SAM" id="MobiDB-lite"/>
    </source>
</evidence>
<gene>
    <name evidence="5" type="ORF">SYV04_12745</name>
</gene>
<proteinExistence type="predicted"/>
<evidence type="ECO:0000313" key="6">
    <source>
        <dbReference type="Proteomes" id="UP001291309"/>
    </source>
</evidence>
<keyword evidence="6" id="KW-1185">Reference proteome</keyword>
<sequence>MTDAIEKFMTRSVHTIGTKSPLTEAHRMMNDHAIRHLPVLEGGRLVGMLSQRDLHLIETLKDVDPKEVLVEEAMSQDAYTVLPEVSLEEVAREMALHKYGSAVIARSREVLGIFTTTDALRALSTVLSTPRKAVARKVSKPAARGTKTKAPTQRTAAKARKGSGQSARRSRR</sequence>
<accession>A0ABU5H1D6</accession>
<dbReference type="PANTHER" id="PTHR43080">
    <property type="entry name" value="CBS DOMAIN-CONTAINING PROTEIN CBSX3, MITOCHONDRIAL"/>
    <property type="match status" value="1"/>
</dbReference>
<dbReference type="InterPro" id="IPR000644">
    <property type="entry name" value="CBS_dom"/>
</dbReference>
<reference evidence="5 6" key="1">
    <citation type="submission" date="2023-12" db="EMBL/GenBank/DDBJ databases">
        <title>the genome sequence of Hyalangium sp. s54d21.</title>
        <authorList>
            <person name="Zhang X."/>
        </authorList>
    </citation>
    <scope>NUCLEOTIDE SEQUENCE [LARGE SCALE GENOMIC DNA]</scope>
    <source>
        <strain evidence="6">s54d21</strain>
    </source>
</reference>
<evidence type="ECO:0000256" key="1">
    <source>
        <dbReference type="ARBA" id="ARBA00023122"/>
    </source>
</evidence>
<organism evidence="5 6">
    <name type="scientific">Hyalangium rubrum</name>
    <dbReference type="NCBI Taxonomy" id="3103134"/>
    <lineage>
        <taxon>Bacteria</taxon>
        <taxon>Pseudomonadati</taxon>
        <taxon>Myxococcota</taxon>
        <taxon>Myxococcia</taxon>
        <taxon>Myxococcales</taxon>
        <taxon>Cystobacterineae</taxon>
        <taxon>Archangiaceae</taxon>
        <taxon>Hyalangium</taxon>
    </lineage>
</organism>
<dbReference type="PANTHER" id="PTHR43080:SF2">
    <property type="entry name" value="CBS DOMAIN-CONTAINING PROTEIN"/>
    <property type="match status" value="1"/>
</dbReference>
<name>A0ABU5H1D6_9BACT</name>
<protein>
    <submittedName>
        <fullName evidence="5">CBS domain-containing protein</fullName>
    </submittedName>
</protein>
<dbReference type="RefSeq" id="WP_321545999.1">
    <property type="nucleotide sequence ID" value="NZ_JAXIVS010000004.1"/>
</dbReference>
<feature type="domain" description="CBS" evidence="4">
    <location>
        <begin position="9"/>
        <end position="65"/>
    </location>
</feature>
<dbReference type="SMART" id="SM00116">
    <property type="entry name" value="CBS"/>
    <property type="match status" value="2"/>
</dbReference>
<evidence type="ECO:0000259" key="4">
    <source>
        <dbReference type="PROSITE" id="PS51371"/>
    </source>
</evidence>
<comment type="caution">
    <text evidence="5">The sequence shown here is derived from an EMBL/GenBank/DDBJ whole genome shotgun (WGS) entry which is preliminary data.</text>
</comment>
<keyword evidence="1 2" id="KW-0129">CBS domain</keyword>
<dbReference type="EMBL" id="JAXIVS010000004">
    <property type="protein sequence ID" value="MDY7227271.1"/>
    <property type="molecule type" value="Genomic_DNA"/>
</dbReference>
<dbReference type="SUPFAM" id="SSF54631">
    <property type="entry name" value="CBS-domain pair"/>
    <property type="match status" value="1"/>
</dbReference>
<feature type="region of interest" description="Disordered" evidence="3">
    <location>
        <begin position="131"/>
        <end position="172"/>
    </location>
</feature>
<dbReference type="InterPro" id="IPR051257">
    <property type="entry name" value="Diverse_CBS-Domain"/>
</dbReference>
<dbReference type="Proteomes" id="UP001291309">
    <property type="component" value="Unassembled WGS sequence"/>
</dbReference>
<dbReference type="InterPro" id="IPR046342">
    <property type="entry name" value="CBS_dom_sf"/>
</dbReference>
<dbReference type="Pfam" id="PF00571">
    <property type="entry name" value="CBS"/>
    <property type="match status" value="2"/>
</dbReference>